<evidence type="ECO:0000313" key="14">
    <source>
        <dbReference type="Proteomes" id="UP000788993"/>
    </source>
</evidence>
<dbReference type="EMBL" id="JAEUBD010001178">
    <property type="protein sequence ID" value="KAH3665314.1"/>
    <property type="molecule type" value="Genomic_DNA"/>
</dbReference>
<dbReference type="Pfam" id="PF20520">
    <property type="entry name" value="Ac45-VOA1_TM"/>
    <property type="match status" value="1"/>
</dbReference>
<name>A0A9P8T4I9_9ASCO</name>
<comment type="similarity">
    <text evidence="2">Belongs to the BIG1 family.</text>
</comment>
<keyword evidence="8 10" id="KW-0472">Membrane</keyword>
<evidence type="ECO:0000256" key="9">
    <source>
        <dbReference type="ARBA" id="ARBA00023316"/>
    </source>
</evidence>
<keyword evidence="7 10" id="KW-1133">Transmembrane helix</keyword>
<evidence type="ECO:0000256" key="2">
    <source>
        <dbReference type="ARBA" id="ARBA00008203"/>
    </source>
</evidence>
<evidence type="ECO:0000259" key="12">
    <source>
        <dbReference type="Pfam" id="PF20520"/>
    </source>
</evidence>
<organism evidence="13 14">
    <name type="scientific">Ogataea polymorpha</name>
    <dbReference type="NCBI Taxonomy" id="460523"/>
    <lineage>
        <taxon>Eukaryota</taxon>
        <taxon>Fungi</taxon>
        <taxon>Dikarya</taxon>
        <taxon>Ascomycota</taxon>
        <taxon>Saccharomycotina</taxon>
        <taxon>Pichiomycetes</taxon>
        <taxon>Pichiales</taxon>
        <taxon>Pichiaceae</taxon>
        <taxon>Ogataea</taxon>
    </lineage>
</organism>
<reference evidence="13" key="2">
    <citation type="submission" date="2021-01" db="EMBL/GenBank/DDBJ databases">
        <authorList>
            <person name="Schikora-Tamarit M.A."/>
        </authorList>
    </citation>
    <scope>NUCLEOTIDE SEQUENCE</scope>
    <source>
        <strain evidence="13">NCAIM Y.01608</strain>
    </source>
</reference>
<evidence type="ECO:0000256" key="7">
    <source>
        <dbReference type="ARBA" id="ARBA00022989"/>
    </source>
</evidence>
<evidence type="ECO:0000256" key="3">
    <source>
        <dbReference type="ARBA" id="ARBA00022089"/>
    </source>
</evidence>
<keyword evidence="14" id="KW-1185">Reference proteome</keyword>
<dbReference type="GO" id="GO:0071555">
    <property type="term" value="P:cell wall organization"/>
    <property type="evidence" value="ECO:0007669"/>
    <property type="project" value="UniProtKB-KW"/>
</dbReference>
<protein>
    <recommendedName>
        <fullName evidence="3">Protein BIG1</fullName>
    </recommendedName>
</protein>
<evidence type="ECO:0000256" key="10">
    <source>
        <dbReference type="SAM" id="Phobius"/>
    </source>
</evidence>
<reference evidence="13" key="1">
    <citation type="journal article" date="2021" name="Open Biol.">
        <title>Shared evolutionary footprints suggest mitochondrial oxidative damage underlies multiple complex I losses in fungi.</title>
        <authorList>
            <person name="Schikora-Tamarit M.A."/>
            <person name="Marcet-Houben M."/>
            <person name="Nosek J."/>
            <person name="Gabaldon T."/>
        </authorList>
    </citation>
    <scope>NUCLEOTIDE SEQUENCE</scope>
    <source>
        <strain evidence="13">NCAIM Y.01608</strain>
    </source>
</reference>
<dbReference type="InterPro" id="IPR046756">
    <property type="entry name" value="VAS1/VOA1_TM"/>
</dbReference>
<dbReference type="OrthoDB" id="9985059at2759"/>
<dbReference type="AlphaFoldDB" id="A0A9P8T4I9"/>
<feature type="domain" description="V-type proton ATPase subunit S1/VOA1 transmembrane" evidence="12">
    <location>
        <begin position="250"/>
        <end position="289"/>
    </location>
</feature>
<comment type="caution">
    <text evidence="13">The sequence shown here is derived from an EMBL/GenBank/DDBJ whole genome shotgun (WGS) entry which is preliminary data.</text>
</comment>
<dbReference type="InterPro" id="IPR037654">
    <property type="entry name" value="Big1"/>
</dbReference>
<sequence>MKGLLLFGFLGIVQAFKNTAPLIVSGPHFNADFEYLIPSSRLAEVTELTETTCTSRPQENIIYLQVEGLSKRNLDRDLLSNLPDPAIVAPHVLYNSAEEVSLAVSSKCKSTTVDVHADDWLDQIGGPGVFVIRLDVSELPILETILIGANPKTVIIQGVPRFQNTISFLGQAKNYVKKISQYTKRSDAVDESDYAAIQEELNEAFDEINQMIGDETATIYEPEQENVNYNTGNSARSSSVVDGSLFDKYGFFTPGLVMCTFVSLFLFFIFSIALKWLNSLQVSYKAFEKPVTFGKKTQ</sequence>
<keyword evidence="5 11" id="KW-0732">Signal</keyword>
<accession>A0A9P8T4I9</accession>
<dbReference type="GO" id="GO:0006078">
    <property type="term" value="P:(1-&gt;6)-beta-D-glucan biosynthetic process"/>
    <property type="evidence" value="ECO:0007669"/>
    <property type="project" value="TreeGrafter"/>
</dbReference>
<evidence type="ECO:0000256" key="11">
    <source>
        <dbReference type="SAM" id="SignalP"/>
    </source>
</evidence>
<evidence type="ECO:0000313" key="13">
    <source>
        <dbReference type="EMBL" id="KAH3665314.1"/>
    </source>
</evidence>
<evidence type="ECO:0000256" key="6">
    <source>
        <dbReference type="ARBA" id="ARBA00022824"/>
    </source>
</evidence>
<keyword evidence="6" id="KW-0256">Endoplasmic reticulum</keyword>
<evidence type="ECO:0000256" key="4">
    <source>
        <dbReference type="ARBA" id="ARBA00022692"/>
    </source>
</evidence>
<dbReference type="GO" id="GO:0009272">
    <property type="term" value="P:fungal-type cell wall biogenesis"/>
    <property type="evidence" value="ECO:0007669"/>
    <property type="project" value="TreeGrafter"/>
</dbReference>
<feature type="chain" id="PRO_5040277847" description="Protein BIG1" evidence="11">
    <location>
        <begin position="16"/>
        <end position="298"/>
    </location>
</feature>
<feature type="transmembrane region" description="Helical" evidence="10">
    <location>
        <begin position="255"/>
        <end position="277"/>
    </location>
</feature>
<evidence type="ECO:0000256" key="1">
    <source>
        <dbReference type="ARBA" id="ARBA00004115"/>
    </source>
</evidence>
<gene>
    <name evidence="13" type="ORF">OGATHE_004130</name>
</gene>
<dbReference type="GO" id="GO:0005789">
    <property type="term" value="C:endoplasmic reticulum membrane"/>
    <property type="evidence" value="ECO:0007669"/>
    <property type="project" value="UniProtKB-SubCell"/>
</dbReference>
<keyword evidence="9" id="KW-0961">Cell wall biogenesis/degradation</keyword>
<dbReference type="PANTHER" id="PTHR28285">
    <property type="entry name" value="PROTEIN BIG1"/>
    <property type="match status" value="1"/>
</dbReference>
<dbReference type="Proteomes" id="UP000788993">
    <property type="component" value="Unassembled WGS sequence"/>
</dbReference>
<dbReference type="PANTHER" id="PTHR28285:SF1">
    <property type="entry name" value="PROTEIN BIG1"/>
    <property type="match status" value="1"/>
</dbReference>
<feature type="signal peptide" evidence="11">
    <location>
        <begin position="1"/>
        <end position="15"/>
    </location>
</feature>
<evidence type="ECO:0000256" key="8">
    <source>
        <dbReference type="ARBA" id="ARBA00023136"/>
    </source>
</evidence>
<keyword evidence="4 10" id="KW-0812">Transmembrane</keyword>
<proteinExistence type="inferred from homology"/>
<evidence type="ECO:0000256" key="5">
    <source>
        <dbReference type="ARBA" id="ARBA00022729"/>
    </source>
</evidence>
<comment type="subcellular location">
    <subcellularLocation>
        <location evidence="1">Endoplasmic reticulum membrane</location>
        <topology evidence="1">Single-pass type I membrane protein</topology>
    </subcellularLocation>
</comment>